<keyword evidence="5" id="KW-0472">Membrane</keyword>
<comment type="subcellular location">
    <subcellularLocation>
        <location evidence="1">Membrane</location>
        <topology evidence="1">Multi-pass membrane protein</topology>
    </subcellularLocation>
</comment>
<evidence type="ECO:0000313" key="6">
    <source>
        <dbReference type="EMBL" id="KAK7756171.1"/>
    </source>
</evidence>
<dbReference type="InterPro" id="IPR009311">
    <property type="entry name" value="IFI6/IFI27-like"/>
</dbReference>
<dbReference type="Proteomes" id="UP001320420">
    <property type="component" value="Unassembled WGS sequence"/>
</dbReference>
<keyword evidence="3" id="KW-0812">Transmembrane</keyword>
<dbReference type="GO" id="GO:0016020">
    <property type="term" value="C:membrane"/>
    <property type="evidence" value="ECO:0007669"/>
    <property type="project" value="UniProtKB-SubCell"/>
</dbReference>
<comment type="similarity">
    <text evidence="2">Belongs to the IFI6/IFI27 family.</text>
</comment>
<evidence type="ECO:0000256" key="2">
    <source>
        <dbReference type="ARBA" id="ARBA00007262"/>
    </source>
</evidence>
<organism evidence="6 7">
    <name type="scientific">Diatrype stigma</name>
    <dbReference type="NCBI Taxonomy" id="117547"/>
    <lineage>
        <taxon>Eukaryota</taxon>
        <taxon>Fungi</taxon>
        <taxon>Dikarya</taxon>
        <taxon>Ascomycota</taxon>
        <taxon>Pezizomycotina</taxon>
        <taxon>Sordariomycetes</taxon>
        <taxon>Xylariomycetidae</taxon>
        <taxon>Xylariales</taxon>
        <taxon>Diatrypaceae</taxon>
        <taxon>Diatrype</taxon>
    </lineage>
</organism>
<keyword evidence="7" id="KW-1185">Reference proteome</keyword>
<gene>
    <name evidence="6" type="ORF">SLS62_001763</name>
</gene>
<comment type="caution">
    <text evidence="6">The sequence shown here is derived from an EMBL/GenBank/DDBJ whole genome shotgun (WGS) entry which is preliminary data.</text>
</comment>
<evidence type="ECO:0000256" key="1">
    <source>
        <dbReference type="ARBA" id="ARBA00004141"/>
    </source>
</evidence>
<proteinExistence type="inferred from homology"/>
<dbReference type="Gene3D" id="6.10.110.10">
    <property type="match status" value="1"/>
</dbReference>
<name>A0AAN9YT26_9PEZI</name>
<sequence>MSGPGPSLGAYLGSARTAAAQAAQQAHVAEGWQAAKARLLGARDDHVPIAADFEAAVERAKRLAAAGAAWARENPEKAALCGAAGAVVLVTVAAPGAVATPVLAVTGFGSEGVVGGSLAAGIQSGAGSVVSPSLFATCQSAAMGGYGVPAVVAAVQVGGAAVAAGAGAAAASIGGKKKREDGKGEHAHGVSSNQKVIKARL</sequence>
<reference evidence="6 7" key="1">
    <citation type="submission" date="2024-02" db="EMBL/GenBank/DDBJ databases">
        <title>De novo assembly and annotation of 12 fungi associated with fruit tree decline syndrome in Ontario, Canada.</title>
        <authorList>
            <person name="Sulman M."/>
            <person name="Ellouze W."/>
            <person name="Ilyukhin E."/>
        </authorList>
    </citation>
    <scope>NUCLEOTIDE SEQUENCE [LARGE SCALE GENOMIC DNA]</scope>
    <source>
        <strain evidence="6 7">M11/M66-122</strain>
    </source>
</reference>
<evidence type="ECO:0000256" key="5">
    <source>
        <dbReference type="ARBA" id="ARBA00023136"/>
    </source>
</evidence>
<dbReference type="EMBL" id="JAKJXP020000008">
    <property type="protein sequence ID" value="KAK7756171.1"/>
    <property type="molecule type" value="Genomic_DNA"/>
</dbReference>
<keyword evidence="4" id="KW-1133">Transmembrane helix</keyword>
<evidence type="ECO:0000256" key="3">
    <source>
        <dbReference type="ARBA" id="ARBA00022692"/>
    </source>
</evidence>
<protein>
    <submittedName>
        <fullName evidence="6">Uncharacterized protein</fullName>
    </submittedName>
</protein>
<accession>A0AAN9YT26</accession>
<dbReference type="PANTHER" id="PTHR16932">
    <property type="entry name" value="INTERFERON ALPHA-INDUCIBLE PROTEIN 27"/>
    <property type="match status" value="1"/>
</dbReference>
<dbReference type="PANTHER" id="PTHR16932:SF18">
    <property type="entry name" value="INTERFERON, ALPHA-INDUCIBLE PROTEIN 27-LIKE 2"/>
    <property type="match status" value="1"/>
</dbReference>
<dbReference type="InterPro" id="IPR038213">
    <property type="entry name" value="IFI6/IFI27-like_sf"/>
</dbReference>
<dbReference type="AlphaFoldDB" id="A0AAN9YT26"/>
<evidence type="ECO:0000256" key="4">
    <source>
        <dbReference type="ARBA" id="ARBA00022989"/>
    </source>
</evidence>
<evidence type="ECO:0000313" key="7">
    <source>
        <dbReference type="Proteomes" id="UP001320420"/>
    </source>
</evidence>